<dbReference type="EMBL" id="BAABBX010000005">
    <property type="protein sequence ID" value="GAA4185389.1"/>
    <property type="molecule type" value="Genomic_DNA"/>
</dbReference>
<name>A0ABP8AK95_9MICO</name>
<feature type="transmembrane region" description="Helical" evidence="2">
    <location>
        <begin position="101"/>
        <end position="122"/>
    </location>
</feature>
<dbReference type="Pfam" id="PF19779">
    <property type="entry name" value="DUF6264"/>
    <property type="match status" value="1"/>
</dbReference>
<sequence>MTDSDAPRRDRPQYGEYATPEEQRAAIKQPAEWQLEGLEAQGQPAPQAQTPQHPVPGAYRPDGRQHGPAQGPGAPAPGPQPGFRWPQEESRLPQPVRRVGFVDRLVTFVLLGFGLSNVFSVVTDAFNGGSVMRESVAVMGESYEHLADALPAWLWQGQAIIYAVVWLVTLIVSITSMRAGRRSWWIPLVGAFVAFILFAAIFIIALGENPELMQIIPTPVPGDTGSST</sequence>
<evidence type="ECO:0000313" key="4">
    <source>
        <dbReference type="Proteomes" id="UP001500213"/>
    </source>
</evidence>
<dbReference type="Proteomes" id="UP001500213">
    <property type="component" value="Unassembled WGS sequence"/>
</dbReference>
<organism evidence="3 4">
    <name type="scientific">Gryllotalpicola kribbensis</name>
    <dbReference type="NCBI Taxonomy" id="993084"/>
    <lineage>
        <taxon>Bacteria</taxon>
        <taxon>Bacillati</taxon>
        <taxon>Actinomycetota</taxon>
        <taxon>Actinomycetes</taxon>
        <taxon>Micrococcales</taxon>
        <taxon>Microbacteriaceae</taxon>
        <taxon>Gryllotalpicola</taxon>
    </lineage>
</organism>
<keyword evidence="2" id="KW-0812">Transmembrane</keyword>
<proteinExistence type="predicted"/>
<evidence type="ECO:0000256" key="1">
    <source>
        <dbReference type="SAM" id="MobiDB-lite"/>
    </source>
</evidence>
<dbReference type="InterPro" id="IPR046231">
    <property type="entry name" value="DUF6264"/>
</dbReference>
<evidence type="ECO:0000313" key="3">
    <source>
        <dbReference type="EMBL" id="GAA4185389.1"/>
    </source>
</evidence>
<feature type="compositionally biased region" description="Low complexity" evidence="1">
    <location>
        <begin position="40"/>
        <end position="56"/>
    </location>
</feature>
<evidence type="ECO:0000256" key="2">
    <source>
        <dbReference type="SAM" id="Phobius"/>
    </source>
</evidence>
<comment type="caution">
    <text evidence="3">The sequence shown here is derived from an EMBL/GenBank/DDBJ whole genome shotgun (WGS) entry which is preliminary data.</text>
</comment>
<feature type="transmembrane region" description="Helical" evidence="2">
    <location>
        <begin position="153"/>
        <end position="172"/>
    </location>
</feature>
<feature type="region of interest" description="Disordered" evidence="1">
    <location>
        <begin position="1"/>
        <end position="91"/>
    </location>
</feature>
<keyword evidence="2" id="KW-0472">Membrane</keyword>
<evidence type="ECO:0008006" key="5">
    <source>
        <dbReference type="Google" id="ProtNLM"/>
    </source>
</evidence>
<feature type="transmembrane region" description="Helical" evidence="2">
    <location>
        <begin position="184"/>
        <end position="206"/>
    </location>
</feature>
<accession>A0ABP8AK95</accession>
<gene>
    <name evidence="3" type="ORF">GCM10022288_07370</name>
</gene>
<keyword evidence="4" id="KW-1185">Reference proteome</keyword>
<reference evidence="4" key="1">
    <citation type="journal article" date="2019" name="Int. J. Syst. Evol. Microbiol.">
        <title>The Global Catalogue of Microorganisms (GCM) 10K type strain sequencing project: providing services to taxonomists for standard genome sequencing and annotation.</title>
        <authorList>
            <consortium name="The Broad Institute Genomics Platform"/>
            <consortium name="The Broad Institute Genome Sequencing Center for Infectious Disease"/>
            <person name="Wu L."/>
            <person name="Ma J."/>
        </authorList>
    </citation>
    <scope>NUCLEOTIDE SEQUENCE [LARGE SCALE GENOMIC DNA]</scope>
    <source>
        <strain evidence="4">JCM 17593</strain>
    </source>
</reference>
<feature type="compositionally biased region" description="Basic and acidic residues" evidence="1">
    <location>
        <begin position="1"/>
        <end position="13"/>
    </location>
</feature>
<dbReference type="RefSeq" id="WP_344773926.1">
    <property type="nucleotide sequence ID" value="NZ_BAABBX010000005.1"/>
</dbReference>
<protein>
    <recommendedName>
        <fullName evidence="5">DUF4064 domain-containing protein</fullName>
    </recommendedName>
</protein>
<keyword evidence="2" id="KW-1133">Transmembrane helix</keyword>